<dbReference type="GO" id="GO:0005829">
    <property type="term" value="C:cytosol"/>
    <property type="evidence" value="ECO:0007669"/>
    <property type="project" value="TreeGrafter"/>
</dbReference>
<protein>
    <recommendedName>
        <fullName evidence="4">Protein arginine N-methyltransferase</fullName>
    </recommendedName>
</protein>
<comment type="caution">
    <text evidence="11">The sequence shown here is derived from an EMBL/GenBank/DDBJ whole genome shotgun (WGS) entry which is preliminary data.</text>
</comment>
<feature type="domain" description="PRMT5 oligomerisation" evidence="10">
    <location>
        <begin position="437"/>
        <end position="609"/>
    </location>
</feature>
<dbReference type="Gene3D" id="3.20.20.150">
    <property type="entry name" value="Divalent-metal-dependent TIM barrel enzymes"/>
    <property type="match status" value="1"/>
</dbReference>
<evidence type="ECO:0000256" key="6">
    <source>
        <dbReference type="PIRSR" id="PIRSR015894-2"/>
    </source>
</evidence>
<feature type="active site" description="Proton donor/acceptor" evidence="5">
    <location>
        <position position="403"/>
    </location>
</feature>
<dbReference type="InterPro" id="IPR025799">
    <property type="entry name" value="Arg_MeTrfase"/>
</dbReference>
<feature type="binding site" evidence="6">
    <location>
        <position position="291"/>
    </location>
    <ligand>
        <name>S-adenosyl-L-methionine</name>
        <dbReference type="ChEBI" id="CHEBI:59789"/>
    </ligand>
</feature>
<organism evidence="11 12">
    <name type="scientific">Coemansia biformis</name>
    <dbReference type="NCBI Taxonomy" id="1286918"/>
    <lineage>
        <taxon>Eukaryota</taxon>
        <taxon>Fungi</taxon>
        <taxon>Fungi incertae sedis</taxon>
        <taxon>Zoopagomycota</taxon>
        <taxon>Kickxellomycotina</taxon>
        <taxon>Kickxellomycetes</taxon>
        <taxon>Kickxellales</taxon>
        <taxon>Kickxellaceae</taxon>
        <taxon>Coemansia</taxon>
    </lineage>
</organism>
<evidence type="ECO:0000256" key="4">
    <source>
        <dbReference type="PIRNR" id="PIRNR015894"/>
    </source>
</evidence>
<dbReference type="CDD" id="cd02440">
    <property type="entry name" value="AdoMet_MTases"/>
    <property type="match status" value="1"/>
</dbReference>
<feature type="binding site" evidence="6">
    <location>
        <position position="360"/>
    </location>
    <ligand>
        <name>S-adenosyl-L-methionine</name>
        <dbReference type="ChEBI" id="CHEBI:59789"/>
    </ligand>
</feature>
<dbReference type="EMBL" id="JANBOI010000080">
    <property type="protein sequence ID" value="KAJ1734342.1"/>
    <property type="molecule type" value="Genomic_DNA"/>
</dbReference>
<comment type="similarity">
    <text evidence="4">Belongs to the class I-like SAM-binding methyltransferase superfamily.</text>
</comment>
<keyword evidence="3 4" id="KW-0949">S-adenosyl-L-methionine</keyword>
<evidence type="ECO:0000256" key="7">
    <source>
        <dbReference type="PIRSR" id="PIRSR015894-3"/>
    </source>
</evidence>
<feature type="binding site" evidence="6">
    <location>
        <begin position="300"/>
        <end position="301"/>
    </location>
    <ligand>
        <name>S-adenosyl-L-methionine</name>
        <dbReference type="ChEBI" id="CHEBI:59789"/>
    </ligand>
</feature>
<feature type="domain" description="PRMT5 TIM barrel" evidence="9">
    <location>
        <begin position="34"/>
        <end position="255"/>
    </location>
</feature>
<keyword evidence="1 4" id="KW-0489">Methyltransferase</keyword>
<evidence type="ECO:0000313" key="11">
    <source>
        <dbReference type="EMBL" id="KAJ1734342.1"/>
    </source>
</evidence>
<accession>A0A9W7YH11</accession>
<name>A0A9W7YH11_9FUNG</name>
<dbReference type="Pfam" id="PF17286">
    <property type="entry name" value="PRMT5_C"/>
    <property type="match status" value="1"/>
</dbReference>
<dbReference type="SUPFAM" id="SSF53335">
    <property type="entry name" value="S-adenosyl-L-methionine-dependent methyltransferases"/>
    <property type="match status" value="1"/>
</dbReference>
<dbReference type="InterPro" id="IPR035247">
    <property type="entry name" value="PRMT5_TIM"/>
</dbReference>
<evidence type="ECO:0000313" key="12">
    <source>
        <dbReference type="Proteomes" id="UP001143981"/>
    </source>
</evidence>
<feature type="binding site" evidence="6">
    <location>
        <begin position="387"/>
        <end position="388"/>
    </location>
    <ligand>
        <name>S-adenosyl-L-methionine</name>
        <dbReference type="ChEBI" id="CHEBI:59789"/>
    </ligand>
</feature>
<feature type="active site" description="Proton donor/acceptor" evidence="5">
    <location>
        <position position="412"/>
    </location>
</feature>
<dbReference type="Proteomes" id="UP001143981">
    <property type="component" value="Unassembled WGS sequence"/>
</dbReference>
<dbReference type="InterPro" id="IPR029063">
    <property type="entry name" value="SAM-dependent_MTases_sf"/>
</dbReference>
<dbReference type="GO" id="GO:0005634">
    <property type="term" value="C:nucleus"/>
    <property type="evidence" value="ECO:0007669"/>
    <property type="project" value="TreeGrafter"/>
</dbReference>
<dbReference type="PROSITE" id="PS51678">
    <property type="entry name" value="SAM_MT_PRMT"/>
    <property type="match status" value="1"/>
</dbReference>
<feature type="site" description="Critical for specifying symmetric addition of methyl groups" evidence="7">
    <location>
        <position position="294"/>
    </location>
</feature>
<reference evidence="11" key="1">
    <citation type="submission" date="2022-07" db="EMBL/GenBank/DDBJ databases">
        <title>Phylogenomic reconstructions and comparative analyses of Kickxellomycotina fungi.</title>
        <authorList>
            <person name="Reynolds N.K."/>
            <person name="Stajich J.E."/>
            <person name="Barry K."/>
            <person name="Grigoriev I.V."/>
            <person name="Crous P."/>
            <person name="Smith M.E."/>
        </authorList>
    </citation>
    <scope>NUCLEOTIDE SEQUENCE</scope>
    <source>
        <strain evidence="11">BCRC 34381</strain>
    </source>
</reference>
<dbReference type="Pfam" id="PF17285">
    <property type="entry name" value="PRMT5_TIM"/>
    <property type="match status" value="1"/>
</dbReference>
<dbReference type="GO" id="GO:0006355">
    <property type="term" value="P:regulation of DNA-templated transcription"/>
    <property type="evidence" value="ECO:0007669"/>
    <property type="project" value="TreeGrafter"/>
</dbReference>
<evidence type="ECO:0000256" key="2">
    <source>
        <dbReference type="ARBA" id="ARBA00022679"/>
    </source>
</evidence>
<dbReference type="PANTHER" id="PTHR10738:SF0">
    <property type="entry name" value="PROTEIN ARGININE N-METHYLTRANSFERASE 5"/>
    <property type="match status" value="1"/>
</dbReference>
<keyword evidence="12" id="KW-1185">Reference proteome</keyword>
<gene>
    <name evidence="11" type="ORF">LPJ61_001122</name>
</gene>
<evidence type="ECO:0000259" key="9">
    <source>
        <dbReference type="Pfam" id="PF17285"/>
    </source>
</evidence>
<dbReference type="GO" id="GO:0016274">
    <property type="term" value="F:protein-arginine N-methyltransferase activity"/>
    <property type="evidence" value="ECO:0007669"/>
    <property type="project" value="InterPro"/>
</dbReference>
<dbReference type="PIRSF" id="PIRSF015894">
    <property type="entry name" value="Skb1_MeTrfase"/>
    <property type="match status" value="1"/>
</dbReference>
<proteinExistence type="inferred from homology"/>
<evidence type="ECO:0000256" key="5">
    <source>
        <dbReference type="PIRSR" id="PIRSR015894-1"/>
    </source>
</evidence>
<dbReference type="Pfam" id="PF05185">
    <property type="entry name" value="PRMT5"/>
    <property type="match status" value="1"/>
</dbReference>
<dbReference type="InterPro" id="IPR007857">
    <property type="entry name" value="Arg_MeTrfase_PRMT5"/>
</dbReference>
<sequence>MAHSRISVGIEPAQGAVEDADTFATGGMARDAADFAVLPISRWHEDAGAVAERALQRGYFVPDDLVIQSSESSYCVLGKATPWTGGGGGAASHAEALAAKEFEYANYVGLRGVVAPAIAGEEEVADYARLLCALLATGTDMPVLVRVRLGTSGTWQRWNRVRLLCGHNSRLQVLLELDPADGSAASMRQWQAEPMRVVALPAGMFVPNASGYPVLRRQQQEAVVRWMDFGVALAVLQPDSSAEMGDHIRYLRHLAASRPERDPASAASDEYRDVLQAPLQPLMDHLESVTYETFELDAPKYEHYEEAIFRAITGVAAARAAGARSQLVLMVVGAGRGPLVSRALHAARRCEADVDVVALEKNPSAMVELQRKNAALWGGAVTLVHADMRRWVPGRRADILVSELLGSFGDNELSPECLDGALAQLAAADCVCIPRRYTAHVAPMSSAVLFQKAREYGDGHGLETPYVVNMHAAAVLADEKAAWSFCHDLPATAAESGQPDTLDTRNQRSCAAAFVAQDASLIHGIAGFFDAELYPGVELSIRPGTHTAGMHSWFPMYFPLKQPLTVAAGDDVVVRMWRRTTDARAWYEWCVEAGRDSSGIHNTNGRESAIGQ</sequence>
<evidence type="ECO:0000259" key="8">
    <source>
        <dbReference type="Pfam" id="PF05185"/>
    </source>
</evidence>
<dbReference type="OrthoDB" id="1368803at2759"/>
<evidence type="ECO:0000259" key="10">
    <source>
        <dbReference type="Pfam" id="PF17286"/>
    </source>
</evidence>
<keyword evidence="2 4" id="KW-0808">Transferase</keyword>
<dbReference type="InterPro" id="IPR035075">
    <property type="entry name" value="PRMT5"/>
</dbReference>
<dbReference type="AlphaFoldDB" id="A0A9W7YH11"/>
<evidence type="ECO:0000256" key="3">
    <source>
        <dbReference type="ARBA" id="ARBA00022691"/>
    </source>
</evidence>
<dbReference type="Gene3D" id="3.40.50.150">
    <property type="entry name" value="Vaccinia Virus protein VP39"/>
    <property type="match status" value="1"/>
</dbReference>
<feature type="domain" description="PRMT5 arginine-N-methyltransferase" evidence="8">
    <location>
        <begin position="266"/>
        <end position="432"/>
    </location>
</feature>
<dbReference type="InterPro" id="IPR035248">
    <property type="entry name" value="PRMT5_C"/>
</dbReference>
<dbReference type="PANTHER" id="PTHR10738">
    <property type="entry name" value="PROTEIN ARGININE N-METHYLTRANSFERASE 5"/>
    <property type="match status" value="1"/>
</dbReference>
<dbReference type="GO" id="GO:0032259">
    <property type="term" value="P:methylation"/>
    <property type="evidence" value="ECO:0007669"/>
    <property type="project" value="UniProtKB-KW"/>
</dbReference>
<dbReference type="Gene3D" id="2.70.160.11">
    <property type="entry name" value="Hnrnp arginine n-methyltransferase1"/>
    <property type="match status" value="1"/>
</dbReference>
<evidence type="ECO:0000256" key="1">
    <source>
        <dbReference type="ARBA" id="ARBA00022603"/>
    </source>
</evidence>